<evidence type="ECO:0000259" key="3">
    <source>
        <dbReference type="Pfam" id="PF09314"/>
    </source>
</evidence>
<evidence type="ECO:0000256" key="1">
    <source>
        <dbReference type="ARBA" id="ARBA00022676"/>
    </source>
</evidence>
<evidence type="ECO:0000256" key="2">
    <source>
        <dbReference type="ARBA" id="ARBA00022679"/>
    </source>
</evidence>
<accession>A0ABZ1AEG9</accession>
<dbReference type="EMBL" id="CP141259">
    <property type="protein sequence ID" value="WRL44253.1"/>
    <property type="molecule type" value="Genomic_DNA"/>
</dbReference>
<dbReference type="RefSeq" id="WP_407277701.1">
    <property type="nucleotide sequence ID" value="NZ_CP141259.1"/>
</dbReference>
<sequence>MSEGGFQYVQGVIKMNRRCLRILGVRGVPAAHGGFETFAEYLALFLVDRGWRVVVYCQEDGSGPVFKDTWRGVERVRIPVAQSGPKGTIVFDWKATAHAAQYGDLCLTLGYNTAVFGAVLRVKGIRNVINMDGIEWSRAKWGKVAKTWFWLNDWAGCWLGDHLIADHPQIKAHLATRVAADKITTIAYGAEEVSAAPVEPVFALGLTPGRFLTVIARPEPENSLLEIVRGFSARPRGVDLVVLGNYDAAGNAYHRAVREAASEEVKFVGAIYEKPVVRALRFHSLAYVHGHQVGGTNPSLVEALGAGNAVIAHDNRFNRWVAGEGAAYFAGADEFGERLDALLGAEERLGAMRAASRARFAEAFTWDRILGEYERLLEGWLDTAPLAGRLAEEARSLR</sequence>
<dbReference type="InterPro" id="IPR015393">
    <property type="entry name" value="DUF1972"/>
</dbReference>
<dbReference type="Proteomes" id="UP001626593">
    <property type="component" value="Chromosome"/>
</dbReference>
<proteinExistence type="predicted"/>
<dbReference type="PANTHER" id="PTHR12526">
    <property type="entry name" value="GLYCOSYLTRANSFERASE"/>
    <property type="match status" value="1"/>
</dbReference>
<dbReference type="Pfam" id="PF09314">
    <property type="entry name" value="DUF1972"/>
    <property type="match status" value="1"/>
</dbReference>
<keyword evidence="1" id="KW-0328">Glycosyltransferase</keyword>
<evidence type="ECO:0000313" key="4">
    <source>
        <dbReference type="EMBL" id="WRL44253.1"/>
    </source>
</evidence>
<keyword evidence="2" id="KW-0808">Transferase</keyword>
<dbReference type="PANTHER" id="PTHR12526:SF510">
    <property type="entry name" value="D-INOSITOL 3-PHOSPHATE GLYCOSYLTRANSFERASE"/>
    <property type="match status" value="1"/>
</dbReference>
<dbReference type="Gene3D" id="3.40.50.2000">
    <property type="entry name" value="Glycogen Phosphorylase B"/>
    <property type="match status" value="2"/>
</dbReference>
<organism evidence="4 5">
    <name type="scientific">Aromatoleum evansii</name>
    <name type="common">Azoarcus evansii</name>
    <dbReference type="NCBI Taxonomy" id="59406"/>
    <lineage>
        <taxon>Bacteria</taxon>
        <taxon>Pseudomonadati</taxon>
        <taxon>Pseudomonadota</taxon>
        <taxon>Betaproteobacteria</taxon>
        <taxon>Rhodocyclales</taxon>
        <taxon>Rhodocyclaceae</taxon>
        <taxon>Aromatoleum</taxon>
    </lineage>
</organism>
<name>A0ABZ1AEG9_AROEV</name>
<feature type="domain" description="DUF1972" evidence="3">
    <location>
        <begin position="21"/>
        <end position="191"/>
    </location>
</feature>
<gene>
    <name evidence="4" type="ORF">U5817_13645</name>
</gene>
<protein>
    <submittedName>
        <fullName evidence="4">DUF1972 domain-containing protein</fullName>
    </submittedName>
</protein>
<reference evidence="4 5" key="1">
    <citation type="submission" date="2023-12" db="EMBL/GenBank/DDBJ databases">
        <title>A. evansii MAY27, complete genome.</title>
        <authorList>
            <person name="Wang Y."/>
        </authorList>
    </citation>
    <scope>NUCLEOTIDE SEQUENCE [LARGE SCALE GENOMIC DNA]</scope>
    <source>
        <strain evidence="4 5">MAY27</strain>
    </source>
</reference>
<dbReference type="SUPFAM" id="SSF53756">
    <property type="entry name" value="UDP-Glycosyltransferase/glycogen phosphorylase"/>
    <property type="match status" value="1"/>
</dbReference>
<keyword evidence="5" id="KW-1185">Reference proteome</keyword>
<evidence type="ECO:0000313" key="5">
    <source>
        <dbReference type="Proteomes" id="UP001626593"/>
    </source>
</evidence>